<feature type="compositionally biased region" description="Low complexity" evidence="1">
    <location>
        <begin position="141"/>
        <end position="153"/>
    </location>
</feature>
<evidence type="ECO:0000313" key="2">
    <source>
        <dbReference type="EMBL" id="KAK5994076.1"/>
    </source>
</evidence>
<dbReference type="Proteomes" id="UP001338125">
    <property type="component" value="Unassembled WGS sequence"/>
</dbReference>
<reference evidence="2 3" key="1">
    <citation type="submission" date="2024-01" db="EMBL/GenBank/DDBJ databases">
        <title>Complete genome of Cladobotryum mycophilum ATHUM6906.</title>
        <authorList>
            <person name="Christinaki A.C."/>
            <person name="Myridakis A.I."/>
            <person name="Kouvelis V.N."/>
        </authorList>
    </citation>
    <scope>NUCLEOTIDE SEQUENCE [LARGE SCALE GENOMIC DNA]</scope>
    <source>
        <strain evidence="2 3">ATHUM6906</strain>
    </source>
</reference>
<evidence type="ECO:0000256" key="1">
    <source>
        <dbReference type="SAM" id="MobiDB-lite"/>
    </source>
</evidence>
<evidence type="ECO:0000313" key="3">
    <source>
        <dbReference type="Proteomes" id="UP001338125"/>
    </source>
</evidence>
<dbReference type="InterPro" id="IPR006461">
    <property type="entry name" value="PLAC_motif_containing"/>
</dbReference>
<comment type="caution">
    <text evidence="2">The sequence shown here is derived from an EMBL/GenBank/DDBJ whole genome shotgun (WGS) entry which is preliminary data.</text>
</comment>
<dbReference type="EMBL" id="JAVFKD010000012">
    <property type="protein sequence ID" value="KAK5994076.1"/>
    <property type="molecule type" value="Genomic_DNA"/>
</dbReference>
<feature type="compositionally biased region" description="Polar residues" evidence="1">
    <location>
        <begin position="174"/>
        <end position="184"/>
    </location>
</feature>
<organism evidence="2 3">
    <name type="scientific">Cladobotryum mycophilum</name>
    <dbReference type="NCBI Taxonomy" id="491253"/>
    <lineage>
        <taxon>Eukaryota</taxon>
        <taxon>Fungi</taxon>
        <taxon>Dikarya</taxon>
        <taxon>Ascomycota</taxon>
        <taxon>Pezizomycotina</taxon>
        <taxon>Sordariomycetes</taxon>
        <taxon>Hypocreomycetidae</taxon>
        <taxon>Hypocreales</taxon>
        <taxon>Hypocreaceae</taxon>
        <taxon>Cladobotryum</taxon>
    </lineage>
</organism>
<accession>A0ABR0SPH4</accession>
<name>A0ABR0SPH4_9HYPO</name>
<sequence length="332" mass="36215">MEKHAFVKPENKWLWHATDEEGYAFDRACCEANYWTCGIYARTWARLKAAARGEDDSKIVESCCVNPHCLSFAVCFPFYGGLIAILQQRVRSHYGIHGNPLMDCYDGCCCPCLTIVRNEQEIILREKLDKAPSPMICCIGKPSDSTEPSTKKTSPIKKSPKKTKESPTKPAESITESTKLSNLHSLDDHPTVGRATPTGHRLEDDPTASVKGKFREHLLALDPGYSTPTSEVSHSLDNDPATMRRVGSAKHSLKEDPSGPAGQGSDPHYLHIDATVTIKDDAKLKHGLESHEPLSTAAQTTLHSLEDGDATAPTGENNAGKHSIDKDGANAV</sequence>
<keyword evidence="3" id="KW-1185">Reference proteome</keyword>
<feature type="region of interest" description="Disordered" evidence="1">
    <location>
        <begin position="286"/>
        <end position="332"/>
    </location>
</feature>
<feature type="region of interest" description="Disordered" evidence="1">
    <location>
        <begin position="222"/>
        <end position="268"/>
    </location>
</feature>
<dbReference type="Pfam" id="PF04749">
    <property type="entry name" value="PLAC8"/>
    <property type="match status" value="1"/>
</dbReference>
<gene>
    <name evidence="2" type="ORF">PT974_07516</name>
</gene>
<proteinExistence type="predicted"/>
<feature type="compositionally biased region" description="Polar residues" evidence="1">
    <location>
        <begin position="226"/>
        <end position="235"/>
    </location>
</feature>
<feature type="compositionally biased region" description="Basic and acidic residues" evidence="1">
    <location>
        <begin position="322"/>
        <end position="332"/>
    </location>
</feature>
<protein>
    <submittedName>
        <fullName evidence="2">Uncharacterized protein</fullName>
    </submittedName>
</protein>
<feature type="region of interest" description="Disordered" evidence="1">
    <location>
        <begin position="140"/>
        <end position="209"/>
    </location>
</feature>